<dbReference type="RefSeq" id="WP_085249909.1">
    <property type="nucleotide sequence ID" value="NZ_CAJMWJ010000002.1"/>
</dbReference>
<reference evidence="1 2" key="1">
    <citation type="submission" date="2016-01" db="EMBL/GenBank/DDBJ databases">
        <title>The new phylogeny of the genus Mycobacterium.</title>
        <authorList>
            <person name="Tarcisio F."/>
            <person name="Conor M."/>
            <person name="Antonella G."/>
            <person name="Elisabetta G."/>
            <person name="Giulia F.S."/>
            <person name="Sara T."/>
            <person name="Anna F."/>
            <person name="Clotilde B."/>
            <person name="Roberto B."/>
            <person name="Veronica D.S."/>
            <person name="Fabio R."/>
            <person name="Monica P."/>
            <person name="Olivier J."/>
            <person name="Enrico T."/>
            <person name="Nicola S."/>
        </authorList>
    </citation>
    <scope>NUCLEOTIDE SEQUENCE [LARGE SCALE GENOMIC DNA]</scope>
    <source>
        <strain evidence="1 2">DSM 45176</strain>
    </source>
</reference>
<proteinExistence type="predicted"/>
<dbReference type="Proteomes" id="UP000193087">
    <property type="component" value="Unassembled WGS sequence"/>
</dbReference>
<gene>
    <name evidence="1" type="ORF">AWC22_15520</name>
</gene>
<dbReference type="EMBL" id="LQPQ01000045">
    <property type="protein sequence ID" value="ORW83026.1"/>
    <property type="molecule type" value="Genomic_DNA"/>
</dbReference>
<dbReference type="AlphaFoldDB" id="A0A1X2D4F1"/>
<evidence type="ECO:0000313" key="1">
    <source>
        <dbReference type="EMBL" id="ORW83026.1"/>
    </source>
</evidence>
<evidence type="ECO:0000313" key="2">
    <source>
        <dbReference type="Proteomes" id="UP000193087"/>
    </source>
</evidence>
<dbReference type="STRING" id="486698.AWC22_15520"/>
<protein>
    <submittedName>
        <fullName evidence="1">Uncharacterized protein</fullName>
    </submittedName>
</protein>
<dbReference type="GeneID" id="93497884"/>
<name>A0A1X2D4F1_9MYCO</name>
<organism evidence="1 2">
    <name type="scientific">Mycobacterium riyadhense</name>
    <dbReference type="NCBI Taxonomy" id="486698"/>
    <lineage>
        <taxon>Bacteria</taxon>
        <taxon>Bacillati</taxon>
        <taxon>Actinomycetota</taxon>
        <taxon>Actinomycetes</taxon>
        <taxon>Mycobacteriales</taxon>
        <taxon>Mycobacteriaceae</taxon>
        <taxon>Mycobacterium</taxon>
    </lineage>
</organism>
<comment type="caution">
    <text evidence="1">The sequence shown here is derived from an EMBL/GenBank/DDBJ whole genome shotgun (WGS) entry which is preliminary data.</text>
</comment>
<sequence length="118" mass="12738">MNAIMLRSDAMSVATARKRLSKRGIVANAAAGHKHEGDVTGLRSTTGLATEASLCRIGKLEVAHAIINDFADNSPEMAVHHGKQVWPTARRLDDEIGPKQLPANLNCAERLCQSRGLR</sequence>
<keyword evidence="2" id="KW-1185">Reference proteome</keyword>
<accession>A0A1X2D4F1</accession>